<sequence>MAERGMRNSGTDPRETDSYRRGGEKAEESSEKGIVRPMRIEDLGSVIAIEQVSFPTPWSIHSFATELRDNEYARYHCLEVGGLVIGYMGLWFILDEGHITNVAIMPGHRGRHWGEFLMRSVMSKMAMEGMERMTLEVRVSNDPARRLYERLGFKVAGRRKGYYVDTREDALIMWLEL</sequence>
<dbReference type="Proteomes" id="UP001071230">
    <property type="component" value="Unassembled WGS sequence"/>
</dbReference>
<dbReference type="InterPro" id="IPR006464">
    <property type="entry name" value="AcTrfase_RimI/Ard1"/>
</dbReference>
<dbReference type="CDD" id="cd04301">
    <property type="entry name" value="NAT_SF"/>
    <property type="match status" value="1"/>
</dbReference>
<evidence type="ECO:0000256" key="2">
    <source>
        <dbReference type="ARBA" id="ARBA00022490"/>
    </source>
</evidence>
<dbReference type="SUPFAM" id="SSF55729">
    <property type="entry name" value="Acyl-CoA N-acyltransferases (Nat)"/>
    <property type="match status" value="1"/>
</dbReference>
<dbReference type="GO" id="GO:0008080">
    <property type="term" value="F:N-acetyltransferase activity"/>
    <property type="evidence" value="ECO:0007669"/>
    <property type="project" value="InterPro"/>
</dbReference>
<evidence type="ECO:0000313" key="7">
    <source>
        <dbReference type="EMBL" id="CAA7600717.1"/>
    </source>
</evidence>
<feature type="region of interest" description="Disordered" evidence="5">
    <location>
        <begin position="1"/>
        <end position="33"/>
    </location>
</feature>
<dbReference type="PANTHER" id="PTHR43420">
    <property type="entry name" value="ACETYLTRANSFERASE"/>
    <property type="match status" value="1"/>
</dbReference>
<keyword evidence="2" id="KW-0963">Cytoplasm</keyword>
<dbReference type="Pfam" id="PF00583">
    <property type="entry name" value="Acetyltransf_1"/>
    <property type="match status" value="1"/>
</dbReference>
<evidence type="ECO:0000256" key="3">
    <source>
        <dbReference type="ARBA" id="ARBA00022679"/>
    </source>
</evidence>
<dbReference type="PROSITE" id="PS51186">
    <property type="entry name" value="GNAT"/>
    <property type="match status" value="1"/>
</dbReference>
<dbReference type="KEGG" id="aacx:DEACI_1370"/>
<protein>
    <submittedName>
        <fullName evidence="7">Gcn5-related N-acetyltransferase (GNAT) domain protein</fullName>
        <ecNumber evidence="7">2.3.1.-</ecNumber>
    </submittedName>
    <submittedName>
        <fullName evidence="8">Ribosomal-protein-alanine acetyltransferase</fullName>
    </submittedName>
</protein>
<reference evidence="8" key="1">
    <citation type="submission" date="2014-11" db="EMBL/GenBank/DDBJ databases">
        <authorList>
            <person name="Hornung B.V."/>
        </authorList>
    </citation>
    <scope>NUCLEOTIDE SEQUENCE</scope>
    <source>
        <strain evidence="8">INE</strain>
    </source>
</reference>
<name>A0A8S0XW00_9FIRM</name>
<proteinExistence type="inferred from homology"/>
<feature type="domain" description="N-acetyltransferase" evidence="6">
    <location>
        <begin position="33"/>
        <end position="177"/>
    </location>
</feature>
<gene>
    <name evidence="8" type="ORF">DEACI_0620</name>
    <name evidence="7" type="ORF">DEACI_1370</name>
</gene>
<dbReference type="EMBL" id="CDGJ01000017">
    <property type="protein sequence ID" value="CEJ06174.1"/>
    <property type="molecule type" value="Genomic_DNA"/>
</dbReference>
<keyword evidence="9" id="KW-1185">Reference proteome</keyword>
<comment type="similarity">
    <text evidence="1">Belongs to the acetyltransferase family. RimI subfamily.</text>
</comment>
<dbReference type="NCBIfam" id="TIGR01575">
    <property type="entry name" value="rimI"/>
    <property type="match status" value="1"/>
</dbReference>
<reference evidence="7" key="2">
    <citation type="submission" date="2020-01" db="EMBL/GenBank/DDBJ databases">
        <authorList>
            <person name="Hornung B."/>
        </authorList>
    </citation>
    <scope>NUCLEOTIDE SEQUENCE</scope>
    <source>
        <strain evidence="7">PacBioINE</strain>
    </source>
</reference>
<dbReference type="InterPro" id="IPR016181">
    <property type="entry name" value="Acyl_CoA_acyltransferase"/>
</dbReference>
<keyword evidence="4 7" id="KW-0012">Acyltransferase</keyword>
<dbReference type="EC" id="2.3.1.-" evidence="7"/>
<keyword evidence="3 7" id="KW-0808">Transferase</keyword>
<evidence type="ECO:0000256" key="1">
    <source>
        <dbReference type="ARBA" id="ARBA00005395"/>
    </source>
</evidence>
<dbReference type="PANTHER" id="PTHR43420:SF44">
    <property type="entry name" value="ACETYLTRANSFERASE YPEA"/>
    <property type="match status" value="1"/>
</dbReference>
<dbReference type="InterPro" id="IPR050680">
    <property type="entry name" value="YpeA/RimI_acetyltransf"/>
</dbReference>
<organism evidence="7">
    <name type="scientific">Acididesulfobacillus acetoxydans</name>
    <dbReference type="NCBI Taxonomy" id="1561005"/>
    <lineage>
        <taxon>Bacteria</taxon>
        <taxon>Bacillati</taxon>
        <taxon>Bacillota</taxon>
        <taxon>Clostridia</taxon>
        <taxon>Eubacteriales</taxon>
        <taxon>Peptococcaceae</taxon>
        <taxon>Acididesulfobacillus</taxon>
    </lineage>
</organism>
<evidence type="ECO:0000259" key="6">
    <source>
        <dbReference type="PROSITE" id="PS51186"/>
    </source>
</evidence>
<evidence type="ECO:0000256" key="4">
    <source>
        <dbReference type="ARBA" id="ARBA00023315"/>
    </source>
</evidence>
<dbReference type="InterPro" id="IPR000182">
    <property type="entry name" value="GNAT_dom"/>
</dbReference>
<dbReference type="AlphaFoldDB" id="A0A8S0XW00"/>
<dbReference type="EMBL" id="LR746496">
    <property type="protein sequence ID" value="CAA7600717.1"/>
    <property type="molecule type" value="Genomic_DNA"/>
</dbReference>
<dbReference type="Gene3D" id="3.40.630.30">
    <property type="match status" value="1"/>
</dbReference>
<dbReference type="Proteomes" id="UP000836597">
    <property type="component" value="Chromosome"/>
</dbReference>
<evidence type="ECO:0000313" key="8">
    <source>
        <dbReference type="EMBL" id="CEJ06174.1"/>
    </source>
</evidence>
<accession>A0A8S0XW00</accession>
<evidence type="ECO:0000256" key="5">
    <source>
        <dbReference type="SAM" id="MobiDB-lite"/>
    </source>
</evidence>
<evidence type="ECO:0000313" key="9">
    <source>
        <dbReference type="Proteomes" id="UP001071230"/>
    </source>
</evidence>